<dbReference type="Proteomes" id="UP000054266">
    <property type="component" value="Unassembled WGS sequence"/>
</dbReference>
<evidence type="ECO:0000313" key="2">
    <source>
        <dbReference type="Proteomes" id="UP000054266"/>
    </source>
</evidence>
<name>A0A0D2CRR0_9EURO</name>
<dbReference type="EMBL" id="KN846959">
    <property type="protein sequence ID" value="KIW67836.1"/>
    <property type="molecule type" value="Genomic_DNA"/>
</dbReference>
<sequence>MTTPAVQQAILQAYRDLYRAGLRAVQFSTPARYELRDILRQTFRTSAPSNFNRRRIQNTIRFLENARKYDGFEHKILKNLLHLQYWKGRPLDKRMKQSIRDLNTAAAVESRKQIWHQYRATLTMLNESLDICLAI</sequence>
<reference evidence="1 2" key="1">
    <citation type="submission" date="2015-01" db="EMBL/GenBank/DDBJ databases">
        <title>The Genome Sequence of Capronia semiimmersa CBS27337.</title>
        <authorList>
            <consortium name="The Broad Institute Genomics Platform"/>
            <person name="Cuomo C."/>
            <person name="de Hoog S."/>
            <person name="Gorbushina A."/>
            <person name="Stielow B."/>
            <person name="Teixiera M."/>
            <person name="Abouelleil A."/>
            <person name="Chapman S.B."/>
            <person name="Priest M."/>
            <person name="Young S.K."/>
            <person name="Wortman J."/>
            <person name="Nusbaum C."/>
            <person name="Birren B."/>
        </authorList>
    </citation>
    <scope>NUCLEOTIDE SEQUENCE [LARGE SCALE GENOMIC DNA]</scope>
    <source>
        <strain evidence="1 2">CBS 27337</strain>
    </source>
</reference>
<proteinExistence type="predicted"/>
<organism evidence="1 2">
    <name type="scientific">Phialophora macrospora</name>
    <dbReference type="NCBI Taxonomy" id="1851006"/>
    <lineage>
        <taxon>Eukaryota</taxon>
        <taxon>Fungi</taxon>
        <taxon>Dikarya</taxon>
        <taxon>Ascomycota</taxon>
        <taxon>Pezizomycotina</taxon>
        <taxon>Eurotiomycetes</taxon>
        <taxon>Chaetothyriomycetidae</taxon>
        <taxon>Chaetothyriales</taxon>
        <taxon>Herpotrichiellaceae</taxon>
        <taxon>Phialophora</taxon>
    </lineage>
</organism>
<evidence type="ECO:0000313" key="1">
    <source>
        <dbReference type="EMBL" id="KIW67836.1"/>
    </source>
</evidence>
<keyword evidence="2" id="KW-1185">Reference proteome</keyword>
<protein>
    <submittedName>
        <fullName evidence="1">Uncharacterized protein</fullName>
    </submittedName>
</protein>
<gene>
    <name evidence="1" type="ORF">PV04_07060</name>
</gene>
<dbReference type="STRING" id="5601.A0A0D2CRR0"/>
<accession>A0A0D2CRR0</accession>
<dbReference type="AlphaFoldDB" id="A0A0D2CRR0"/>
<dbReference type="HOGENOM" id="CLU_139293_0_0_1"/>